<evidence type="ECO:0000256" key="3">
    <source>
        <dbReference type="ARBA" id="ARBA00013368"/>
    </source>
</evidence>
<reference evidence="7" key="1">
    <citation type="submission" date="2021-01" db="EMBL/GenBank/DDBJ databases">
        <title>Whole genome shotgun sequence of Sinosporangium siamense NBRC 109515.</title>
        <authorList>
            <person name="Komaki H."/>
            <person name="Tamura T."/>
        </authorList>
    </citation>
    <scope>NUCLEOTIDE SEQUENCE</scope>
    <source>
        <strain evidence="7">NBRC 109515</strain>
    </source>
</reference>
<sequence length="1065" mass="112719">MKPLTLSLTGFRSYPNPVTVAFTGKTLIAALGDTGAGKSSLLEAITFALFGRSSWDGKASRQLIADGTSAMSVELLFLHNDERWQVHRTSHATNPNAGRHHLKNMDTGEEADGATSVNMRIKTLLHMNDETFLRAALLPQGRFDRLLVATMRDRSKLLRELFGADSLETVRAQADRQLHSVEQLLAVATVKRDTMPADPEQTANDACLAAETAEAIAGRLESTITAVKALQNQASQAETAAAAARTQAQTLSTLATTDADAVLARLEPITAQIADRRNDLDRRASAAVATESDLTSAIGGADRDGEGLAALGQAAALLETLAARTEEQRTEHDRLTATADQLAAEAADITDAQRELAVRATRADPLTTAAAAAADLSAKVRTRVSATREAVTATATAARQVADATQAQTTAEQKRDELQVRIAPAEQQAEDAQKELTAAQTLLESLRSRDRVAEFAAELHPGDDCPVCQRAVPDDFEPVSKAGTAAIRKANADLRTAQELLVDANTRVAEAKAALAAAETSVKERETARRKAASRAAQAADTADTMLQELSSSASDAVPGAQFDTVAAQATLQHAIAVLTTAPADDAAASELAAPITTALFEYEQVAASHAEQLHSKAAGYTATIAADGKALDQRKAAYERGLADNDAANKRHTAATARLAAAVGSLPSRFRQVLPAEWLAITAAEANAAAAQVNARMAEVQKLIDDRERARAEAAEVSRLQRDLEREAAAAVDRPLGQLRASLEVWSQAAQQAASRLNDGQAADIEVPRVDTDAADIGELRSVAAALSTSTAALDRELHADAARCASREADAVAALGEYAKELSDIEGLDTSIDLTTPDALITLATAAGHAKREAAGRRKEQQTAQEQIRPAADLDFAITAGQTRLDTLSVLRRELVDAKFLGHLTTLRTRALLGVASDLLGQMSDDRFGFAETFDIISRGSGVEHHPNRLSGGEKFLASLALALALAEMHSRGGTRLGSLFLDEGFAALDTTTLEAALEVLRAQAGGDRLVMVISHLHAIAEAVDDVLWVERTPAGSSARWLTQEERDELVQANLASGLQTLA</sequence>
<feature type="coiled-coil region" evidence="4">
    <location>
        <begin position="220"/>
        <end position="247"/>
    </location>
</feature>
<dbReference type="RefSeq" id="WP_204030208.1">
    <property type="nucleotide sequence ID" value="NZ_BOOW01000034.1"/>
</dbReference>
<comment type="caution">
    <text evidence="7">The sequence shown here is derived from an EMBL/GenBank/DDBJ whole genome shotgun (WGS) entry which is preliminary data.</text>
</comment>
<dbReference type="PANTHER" id="PTHR32114">
    <property type="entry name" value="ABC TRANSPORTER ABCH.3"/>
    <property type="match status" value="1"/>
</dbReference>
<evidence type="ECO:0000256" key="1">
    <source>
        <dbReference type="ARBA" id="ARBA00006930"/>
    </source>
</evidence>
<evidence type="ECO:0000256" key="5">
    <source>
        <dbReference type="SAM" id="MobiDB-lite"/>
    </source>
</evidence>
<protein>
    <recommendedName>
        <fullName evidence="3">Nuclease SbcCD subunit C</fullName>
    </recommendedName>
</protein>
<dbReference type="Gene3D" id="3.40.50.300">
    <property type="entry name" value="P-loop containing nucleotide triphosphate hydrolases"/>
    <property type="match status" value="2"/>
</dbReference>
<dbReference type="PANTHER" id="PTHR32114:SF2">
    <property type="entry name" value="ABC TRANSPORTER ABCH.3"/>
    <property type="match status" value="1"/>
</dbReference>
<dbReference type="InterPro" id="IPR003395">
    <property type="entry name" value="RecF/RecN/SMC_N"/>
</dbReference>
<gene>
    <name evidence="7" type="ORF">Ssi02_53530</name>
</gene>
<dbReference type="AlphaFoldDB" id="A0A919RJS9"/>
<organism evidence="7 8">
    <name type="scientific">Sinosporangium siamense</name>
    <dbReference type="NCBI Taxonomy" id="1367973"/>
    <lineage>
        <taxon>Bacteria</taxon>
        <taxon>Bacillati</taxon>
        <taxon>Actinomycetota</taxon>
        <taxon>Actinomycetes</taxon>
        <taxon>Streptosporangiales</taxon>
        <taxon>Streptosporangiaceae</taxon>
        <taxon>Sinosporangium</taxon>
    </lineage>
</organism>
<dbReference type="InterPro" id="IPR027417">
    <property type="entry name" value="P-loop_NTPase"/>
</dbReference>
<dbReference type="EMBL" id="BOOW01000034">
    <property type="protein sequence ID" value="GII95122.1"/>
    <property type="molecule type" value="Genomic_DNA"/>
</dbReference>
<comment type="similarity">
    <text evidence="1">Belongs to the SMC family. SbcC subfamily.</text>
</comment>
<name>A0A919RJS9_9ACTN</name>
<feature type="coiled-coil region" evidence="4">
    <location>
        <begin position="487"/>
        <end position="521"/>
    </location>
</feature>
<feature type="region of interest" description="Disordered" evidence="5">
    <location>
        <begin position="91"/>
        <end position="110"/>
    </location>
</feature>
<keyword evidence="8" id="KW-1185">Reference proteome</keyword>
<keyword evidence="4" id="KW-0175">Coiled coil</keyword>
<dbReference type="Proteomes" id="UP000606172">
    <property type="component" value="Unassembled WGS sequence"/>
</dbReference>
<evidence type="ECO:0000313" key="8">
    <source>
        <dbReference type="Proteomes" id="UP000606172"/>
    </source>
</evidence>
<evidence type="ECO:0000256" key="2">
    <source>
        <dbReference type="ARBA" id="ARBA00011322"/>
    </source>
</evidence>
<dbReference type="Pfam" id="PF02463">
    <property type="entry name" value="SMC_N"/>
    <property type="match status" value="1"/>
</dbReference>
<accession>A0A919RJS9</accession>
<evidence type="ECO:0000259" key="6">
    <source>
        <dbReference type="Pfam" id="PF02463"/>
    </source>
</evidence>
<dbReference type="SUPFAM" id="SSF52540">
    <property type="entry name" value="P-loop containing nucleoside triphosphate hydrolases"/>
    <property type="match status" value="1"/>
</dbReference>
<proteinExistence type="inferred from homology"/>
<evidence type="ECO:0000256" key="4">
    <source>
        <dbReference type="SAM" id="Coils"/>
    </source>
</evidence>
<comment type="subunit">
    <text evidence="2">Heterodimer of SbcC and SbcD.</text>
</comment>
<feature type="coiled-coil region" evidence="4">
    <location>
        <begin position="401"/>
        <end position="449"/>
    </location>
</feature>
<evidence type="ECO:0000313" key="7">
    <source>
        <dbReference type="EMBL" id="GII95122.1"/>
    </source>
</evidence>
<feature type="domain" description="RecF/RecN/SMC N-terminal" evidence="6">
    <location>
        <begin position="6"/>
        <end position="1034"/>
    </location>
</feature>
<feature type="coiled-coil region" evidence="4">
    <location>
        <begin position="684"/>
        <end position="728"/>
    </location>
</feature>